<dbReference type="GO" id="GO:0004622">
    <property type="term" value="F:phosphatidylcholine lysophospholipase activity"/>
    <property type="evidence" value="ECO:0007669"/>
    <property type="project" value="TreeGrafter"/>
</dbReference>
<dbReference type="PANTHER" id="PTHR30383:SF24">
    <property type="entry name" value="THIOESTERASE 1_PROTEASE 1_LYSOPHOSPHOLIPASE L1"/>
    <property type="match status" value="1"/>
</dbReference>
<dbReference type="EMBL" id="STGU01000003">
    <property type="protein sequence ID" value="THV37408.1"/>
    <property type="molecule type" value="Genomic_DNA"/>
</dbReference>
<dbReference type="InterPro" id="IPR036514">
    <property type="entry name" value="SGNH_hydro_sf"/>
</dbReference>
<proteinExistence type="predicted"/>
<evidence type="ECO:0000313" key="3">
    <source>
        <dbReference type="Proteomes" id="UP000307378"/>
    </source>
</evidence>
<accession>A0A4S8Q099</accession>
<protein>
    <submittedName>
        <fullName evidence="2">Arylesterase</fullName>
    </submittedName>
</protein>
<organism evidence="2 3">
    <name type="scientific">Rhizobium rosettiformans W3</name>
    <dbReference type="NCBI Taxonomy" id="538378"/>
    <lineage>
        <taxon>Bacteria</taxon>
        <taxon>Pseudomonadati</taxon>
        <taxon>Pseudomonadota</taxon>
        <taxon>Alphaproteobacteria</taxon>
        <taxon>Hyphomicrobiales</taxon>
        <taxon>Rhizobiaceae</taxon>
        <taxon>Rhizobium/Agrobacterium group</taxon>
        <taxon>Rhizobium</taxon>
    </lineage>
</organism>
<dbReference type="InterPro" id="IPR013830">
    <property type="entry name" value="SGNH_hydro"/>
</dbReference>
<sequence>MTFKAQLLHFAVILLTVLAGPRIAAAEPLQLVGLGDSLMAGYQLPQEDALPAQLQRQLVAKGHDVVIANAGVSGDTTSGGLSRVDWSVPEGTDGVILELGANDALRGIPPEQTEKNLDQIITRLKERNIPILLVGMLAPPNMGDDYGQRFNAIYPRLAEKYGLPLYPFVLDGVITDRSLLLDDGMHPNTKGLETMAQRMLPLAETWVADIKGQQN</sequence>
<dbReference type="AlphaFoldDB" id="A0A4S8Q099"/>
<dbReference type="SUPFAM" id="SSF52266">
    <property type="entry name" value="SGNH hydrolase"/>
    <property type="match status" value="1"/>
</dbReference>
<dbReference type="CDD" id="cd01822">
    <property type="entry name" value="Lysophospholipase_L1_like"/>
    <property type="match status" value="1"/>
</dbReference>
<comment type="caution">
    <text evidence="2">The sequence shown here is derived from an EMBL/GenBank/DDBJ whole genome shotgun (WGS) entry which is preliminary data.</text>
</comment>
<dbReference type="Proteomes" id="UP000307378">
    <property type="component" value="Unassembled WGS sequence"/>
</dbReference>
<name>A0A4S8Q099_9HYPH</name>
<evidence type="ECO:0000259" key="1">
    <source>
        <dbReference type="Pfam" id="PF13472"/>
    </source>
</evidence>
<feature type="domain" description="SGNH hydrolase-type esterase" evidence="1">
    <location>
        <begin position="34"/>
        <end position="191"/>
    </location>
</feature>
<gene>
    <name evidence="2" type="ORF">FAA86_07415</name>
</gene>
<dbReference type="PANTHER" id="PTHR30383">
    <property type="entry name" value="THIOESTERASE 1/PROTEASE 1/LYSOPHOSPHOLIPASE L1"/>
    <property type="match status" value="1"/>
</dbReference>
<dbReference type="Pfam" id="PF13472">
    <property type="entry name" value="Lipase_GDSL_2"/>
    <property type="match status" value="1"/>
</dbReference>
<dbReference type="InterPro" id="IPR051532">
    <property type="entry name" value="Ester_Hydrolysis_Enzymes"/>
</dbReference>
<reference evidence="2 3" key="1">
    <citation type="submission" date="2019-04" db="EMBL/GenBank/DDBJ databases">
        <title>genome sequence of strain W3.</title>
        <authorList>
            <person name="Gao J."/>
            <person name="Sun J."/>
        </authorList>
    </citation>
    <scope>NUCLEOTIDE SEQUENCE [LARGE SCALE GENOMIC DNA]</scope>
    <source>
        <strain evidence="2 3">W3</strain>
    </source>
</reference>
<dbReference type="Gene3D" id="3.40.50.1110">
    <property type="entry name" value="SGNH hydrolase"/>
    <property type="match status" value="1"/>
</dbReference>
<dbReference type="RefSeq" id="WP_136539420.1">
    <property type="nucleotide sequence ID" value="NZ_STGU01000003.1"/>
</dbReference>
<evidence type="ECO:0000313" key="2">
    <source>
        <dbReference type="EMBL" id="THV37408.1"/>
    </source>
</evidence>